<dbReference type="Proteomes" id="UP000053593">
    <property type="component" value="Unassembled WGS sequence"/>
</dbReference>
<organism evidence="1 2">
    <name type="scientific">Collybiopsis luxurians FD-317 M1</name>
    <dbReference type="NCBI Taxonomy" id="944289"/>
    <lineage>
        <taxon>Eukaryota</taxon>
        <taxon>Fungi</taxon>
        <taxon>Dikarya</taxon>
        <taxon>Basidiomycota</taxon>
        <taxon>Agaricomycotina</taxon>
        <taxon>Agaricomycetes</taxon>
        <taxon>Agaricomycetidae</taxon>
        <taxon>Agaricales</taxon>
        <taxon>Marasmiineae</taxon>
        <taxon>Omphalotaceae</taxon>
        <taxon>Collybiopsis</taxon>
        <taxon>Collybiopsis luxurians</taxon>
    </lineage>
</organism>
<gene>
    <name evidence="1" type="ORF">GYMLUDRAFT_98177</name>
</gene>
<dbReference type="OrthoDB" id="19861at2759"/>
<dbReference type="HOGENOM" id="CLU_858034_0_0_1"/>
<dbReference type="AlphaFoldDB" id="A0A0D0CIT2"/>
<evidence type="ECO:0000313" key="2">
    <source>
        <dbReference type="Proteomes" id="UP000053593"/>
    </source>
</evidence>
<accession>A0A0D0CIT2</accession>
<protein>
    <submittedName>
        <fullName evidence="1">Uncharacterized protein</fullName>
    </submittedName>
</protein>
<dbReference type="EMBL" id="KN834786">
    <property type="protein sequence ID" value="KIK58232.1"/>
    <property type="molecule type" value="Genomic_DNA"/>
</dbReference>
<proteinExistence type="predicted"/>
<keyword evidence="2" id="KW-1185">Reference proteome</keyword>
<sequence>MNSNAFSPPNHPNFVQLGLQSHPALMLTRHWGAPLEFADSAKTILNVYSSLVPEWMGGKICMFDSYESTNEFVDRLRNSSGSLTVGSPGIGKSTFLLYKLVRRLSDCQETLYYAGQDLFLFNKQGAFHVQNGPDDIFTDDRWRGVMALVDAEAGVNPPPKILWTVSAQVTMVFATSPQRDRYKEWLKQRFVDKIIPKAPDIDEAFAVWKLFYAPDAYGTVKSLQKTLLEAWQDYGPDLRLGISILKFGSGQLKEHRDKVAGNVNELTSDMVTQLISKGKSSCTIMHSIVETMPKVFSGGKQAMYSCVCSQAVMRLLIAQYAKKT</sequence>
<evidence type="ECO:0000313" key="1">
    <source>
        <dbReference type="EMBL" id="KIK58232.1"/>
    </source>
</evidence>
<name>A0A0D0CIT2_9AGAR</name>
<reference evidence="1 2" key="1">
    <citation type="submission" date="2014-04" db="EMBL/GenBank/DDBJ databases">
        <title>Evolutionary Origins and Diversification of the Mycorrhizal Mutualists.</title>
        <authorList>
            <consortium name="DOE Joint Genome Institute"/>
            <consortium name="Mycorrhizal Genomics Consortium"/>
            <person name="Kohler A."/>
            <person name="Kuo A."/>
            <person name="Nagy L.G."/>
            <person name="Floudas D."/>
            <person name="Copeland A."/>
            <person name="Barry K.W."/>
            <person name="Cichocki N."/>
            <person name="Veneault-Fourrey C."/>
            <person name="LaButti K."/>
            <person name="Lindquist E.A."/>
            <person name="Lipzen A."/>
            <person name="Lundell T."/>
            <person name="Morin E."/>
            <person name="Murat C."/>
            <person name="Riley R."/>
            <person name="Ohm R."/>
            <person name="Sun H."/>
            <person name="Tunlid A."/>
            <person name="Henrissat B."/>
            <person name="Grigoriev I.V."/>
            <person name="Hibbett D.S."/>
            <person name="Martin F."/>
        </authorList>
    </citation>
    <scope>NUCLEOTIDE SEQUENCE [LARGE SCALE GENOMIC DNA]</scope>
    <source>
        <strain evidence="1 2">FD-317 M1</strain>
    </source>
</reference>